<dbReference type="PANTHER" id="PTHR13318:SF182">
    <property type="entry name" value="F-BOX_LRR-REPEAT PROTEIN 14"/>
    <property type="match status" value="1"/>
</dbReference>
<dbReference type="AlphaFoldDB" id="A0A0A9AJJ6"/>
<dbReference type="GO" id="GO:0019005">
    <property type="term" value="C:SCF ubiquitin ligase complex"/>
    <property type="evidence" value="ECO:0007669"/>
    <property type="project" value="TreeGrafter"/>
</dbReference>
<dbReference type="PANTHER" id="PTHR13318">
    <property type="entry name" value="PARTNER OF PAIRED, ISOFORM B-RELATED"/>
    <property type="match status" value="1"/>
</dbReference>
<accession>A0A0A9AJJ6</accession>
<reference evidence="1" key="1">
    <citation type="submission" date="2014-09" db="EMBL/GenBank/DDBJ databases">
        <authorList>
            <person name="Magalhaes I.L.F."/>
            <person name="Oliveira U."/>
            <person name="Santos F.R."/>
            <person name="Vidigal T.H.D.A."/>
            <person name="Brescovit A.D."/>
            <person name="Santos A.J."/>
        </authorList>
    </citation>
    <scope>NUCLEOTIDE SEQUENCE</scope>
    <source>
        <tissue evidence="1">Shoot tissue taken approximately 20 cm above the soil surface</tissue>
    </source>
</reference>
<evidence type="ECO:0000313" key="1">
    <source>
        <dbReference type="EMBL" id="JAD51874.1"/>
    </source>
</evidence>
<name>A0A0A9AJJ6_ARUDO</name>
<protein>
    <submittedName>
        <fullName evidence="1">Uncharacterized protein</fullName>
    </submittedName>
</protein>
<dbReference type="EMBL" id="GBRH01246021">
    <property type="protein sequence ID" value="JAD51874.1"/>
    <property type="molecule type" value="Transcribed_RNA"/>
</dbReference>
<dbReference type="GO" id="GO:0031146">
    <property type="term" value="P:SCF-dependent proteasomal ubiquitin-dependent protein catabolic process"/>
    <property type="evidence" value="ECO:0007669"/>
    <property type="project" value="TreeGrafter"/>
</dbReference>
<reference evidence="1" key="2">
    <citation type="journal article" date="2015" name="Data Brief">
        <title>Shoot transcriptome of the giant reed, Arundo donax.</title>
        <authorList>
            <person name="Barrero R.A."/>
            <person name="Guerrero F.D."/>
            <person name="Moolhuijzen P."/>
            <person name="Goolsby J.A."/>
            <person name="Tidwell J."/>
            <person name="Bellgard S.E."/>
            <person name="Bellgard M.I."/>
        </authorList>
    </citation>
    <scope>NUCLEOTIDE SEQUENCE</scope>
    <source>
        <tissue evidence="1">Shoot tissue taken approximately 20 cm above the soil surface</tissue>
    </source>
</reference>
<proteinExistence type="predicted"/>
<organism evidence="1">
    <name type="scientific">Arundo donax</name>
    <name type="common">Giant reed</name>
    <name type="synonym">Donax arundinaceus</name>
    <dbReference type="NCBI Taxonomy" id="35708"/>
    <lineage>
        <taxon>Eukaryota</taxon>
        <taxon>Viridiplantae</taxon>
        <taxon>Streptophyta</taxon>
        <taxon>Embryophyta</taxon>
        <taxon>Tracheophyta</taxon>
        <taxon>Spermatophyta</taxon>
        <taxon>Magnoliopsida</taxon>
        <taxon>Liliopsida</taxon>
        <taxon>Poales</taxon>
        <taxon>Poaceae</taxon>
        <taxon>PACMAD clade</taxon>
        <taxon>Arundinoideae</taxon>
        <taxon>Arundineae</taxon>
        <taxon>Arundo</taxon>
    </lineage>
</organism>
<sequence>MVAIGCKSLSAFHLIGFKKVGTVEWLGCLGSEGVLEELVVVDCKGISQYDLLKFGPGWMKLQKFEYEIKGVVDMVLPRDPSYVAHCPYKYDFCCENLKDLTLVWVVTMPEIGLRFLLRKCKALQKLCLHYVVGLNDSDMITLSRSCNNLRSISLRMGPMRIEGRGFTTPLTDESLKALAIGCPMLEAVEIIIWGCDPSWPSELSFTQASLVTLIQSFTFRDLMLSGACCLNDAGMKTLSCAPFLESLELIGL</sequence>
<dbReference type="SUPFAM" id="SSF52047">
    <property type="entry name" value="RNI-like"/>
    <property type="match status" value="1"/>
</dbReference>
<dbReference type="Gene3D" id="3.80.10.10">
    <property type="entry name" value="Ribonuclease Inhibitor"/>
    <property type="match status" value="1"/>
</dbReference>
<dbReference type="InterPro" id="IPR032675">
    <property type="entry name" value="LRR_dom_sf"/>
</dbReference>